<evidence type="ECO:0000259" key="4">
    <source>
        <dbReference type="Pfam" id="PF22622"/>
    </source>
</evidence>
<dbReference type="GO" id="GO:0004300">
    <property type="term" value="F:enoyl-CoA hydratase activity"/>
    <property type="evidence" value="ECO:0007669"/>
    <property type="project" value="TreeGrafter"/>
</dbReference>
<feature type="domain" description="Peroxisomal multifunctional enzyme type 2-like N-terminal" evidence="4">
    <location>
        <begin position="18"/>
        <end position="147"/>
    </location>
</feature>
<feature type="region of interest" description="Disordered" evidence="2">
    <location>
        <begin position="148"/>
        <end position="172"/>
    </location>
</feature>
<proteinExistence type="inferred from homology"/>
<protein>
    <submittedName>
        <fullName evidence="5">Acyl dehydratase</fullName>
    </submittedName>
</protein>
<evidence type="ECO:0000256" key="2">
    <source>
        <dbReference type="SAM" id="MobiDB-lite"/>
    </source>
</evidence>
<dbReference type="RefSeq" id="WP_092530791.1">
    <property type="nucleotide sequence ID" value="NZ_FOWW01000004.1"/>
</dbReference>
<dbReference type="SUPFAM" id="SSF54637">
    <property type="entry name" value="Thioesterase/thiol ester dehydrase-isomerase"/>
    <property type="match status" value="2"/>
</dbReference>
<dbReference type="PANTHER" id="PTHR13078">
    <property type="entry name" value="PEROXISOMAL MULTIFUNCTIONAL ENZYME TYPE 2-RELATED"/>
    <property type="match status" value="1"/>
</dbReference>
<comment type="similarity">
    <text evidence="1">Belongs to the enoyl-CoA hydratase/isomerase family.</text>
</comment>
<gene>
    <name evidence="5" type="ORF">SAMN05421810_104444</name>
</gene>
<keyword evidence="6" id="KW-1185">Reference proteome</keyword>
<dbReference type="CDD" id="cd03448">
    <property type="entry name" value="HDE_HSD"/>
    <property type="match status" value="1"/>
</dbReference>
<dbReference type="InterPro" id="IPR029069">
    <property type="entry name" value="HotDog_dom_sf"/>
</dbReference>
<organism evidence="5 6">
    <name type="scientific">Amycolatopsis arida</name>
    <dbReference type="NCBI Taxonomy" id="587909"/>
    <lineage>
        <taxon>Bacteria</taxon>
        <taxon>Bacillati</taxon>
        <taxon>Actinomycetota</taxon>
        <taxon>Actinomycetes</taxon>
        <taxon>Pseudonocardiales</taxon>
        <taxon>Pseudonocardiaceae</taxon>
        <taxon>Amycolatopsis</taxon>
    </lineage>
</organism>
<dbReference type="Proteomes" id="UP000198727">
    <property type="component" value="Unassembled WGS sequence"/>
</dbReference>
<dbReference type="InterPro" id="IPR002539">
    <property type="entry name" value="MaoC-like_dom"/>
</dbReference>
<sequence>MPIDPTVAIGAELDELPFAWTASDVLLYHLALGAGARPTDPRELRYAYEADLRVLPTFATVAPNLRTFEPPSVSFPGVEVDLAKVVHGRQAVTVHRPIPVEGKAVARPRIVDVLDKGSAAVIVQETAVADQDGGPLWTTRSSIFARGEGGFGGHRGTSERVPPPDRAPDATVDVPTLPQQALLYRLCGDRNPLHVDPEFARAAGFDVPILHGLCTYGMVAKAVVDTVLDADVARVRSWSATFAGIVLPGETLRVRLWRDGARLVVTTSVPERDDAPVLADGVLTTVD</sequence>
<accession>A0A1I5VMI0</accession>
<dbReference type="Pfam" id="PF22622">
    <property type="entry name" value="MFE-2_hydrat-2_N"/>
    <property type="match status" value="1"/>
</dbReference>
<dbReference type="AlphaFoldDB" id="A0A1I5VMI0"/>
<evidence type="ECO:0000313" key="6">
    <source>
        <dbReference type="Proteomes" id="UP000198727"/>
    </source>
</evidence>
<evidence type="ECO:0000313" key="5">
    <source>
        <dbReference type="EMBL" id="SFQ08778.1"/>
    </source>
</evidence>
<reference evidence="6" key="1">
    <citation type="submission" date="2016-10" db="EMBL/GenBank/DDBJ databases">
        <authorList>
            <person name="Varghese N."/>
            <person name="Submissions S."/>
        </authorList>
    </citation>
    <scope>NUCLEOTIDE SEQUENCE [LARGE SCALE GENOMIC DNA]</scope>
    <source>
        <strain evidence="6">CGMCC 4.5579</strain>
    </source>
</reference>
<evidence type="ECO:0000256" key="1">
    <source>
        <dbReference type="ARBA" id="ARBA00005254"/>
    </source>
</evidence>
<dbReference type="EMBL" id="FOWW01000004">
    <property type="protein sequence ID" value="SFQ08778.1"/>
    <property type="molecule type" value="Genomic_DNA"/>
</dbReference>
<feature type="domain" description="MaoC-like" evidence="3">
    <location>
        <begin position="163"/>
        <end position="267"/>
    </location>
</feature>
<dbReference type="STRING" id="587909.SAMN05421810_104444"/>
<dbReference type="InterPro" id="IPR054357">
    <property type="entry name" value="MFE-2_N"/>
</dbReference>
<dbReference type="Gene3D" id="3.10.129.10">
    <property type="entry name" value="Hotdog Thioesterase"/>
    <property type="match status" value="2"/>
</dbReference>
<evidence type="ECO:0000259" key="3">
    <source>
        <dbReference type="Pfam" id="PF01575"/>
    </source>
</evidence>
<feature type="compositionally biased region" description="Basic and acidic residues" evidence="2">
    <location>
        <begin position="156"/>
        <end position="168"/>
    </location>
</feature>
<dbReference type="GO" id="GO:0003857">
    <property type="term" value="F:(3S)-3-hydroxyacyl-CoA dehydrogenase (NAD+) activity"/>
    <property type="evidence" value="ECO:0007669"/>
    <property type="project" value="TreeGrafter"/>
</dbReference>
<dbReference type="GO" id="GO:0006635">
    <property type="term" value="P:fatty acid beta-oxidation"/>
    <property type="evidence" value="ECO:0007669"/>
    <property type="project" value="TreeGrafter"/>
</dbReference>
<dbReference type="PANTHER" id="PTHR13078:SF59">
    <property type="entry name" value="ENOYL-COA HYDRATASE CHSH3"/>
    <property type="match status" value="1"/>
</dbReference>
<name>A0A1I5VMI0_9PSEU</name>
<dbReference type="OrthoDB" id="5522043at2"/>
<dbReference type="Pfam" id="PF01575">
    <property type="entry name" value="MaoC_dehydratas"/>
    <property type="match status" value="1"/>
</dbReference>
<dbReference type="GO" id="GO:0044594">
    <property type="term" value="F:17-beta-hydroxysteroid dehydrogenase (NAD+) activity"/>
    <property type="evidence" value="ECO:0007669"/>
    <property type="project" value="TreeGrafter"/>
</dbReference>